<sequence>MLGKTSTLSEINALTAILMVSRHCSSPDTKCGGGSDTGVSLSGTTIRGGSTPLTQNTTVPWKCESSQQNPA</sequence>
<evidence type="ECO:0000313" key="3">
    <source>
        <dbReference type="Proteomes" id="UP000838412"/>
    </source>
</evidence>
<protein>
    <submittedName>
        <fullName evidence="2">Hypp531 protein</fullName>
    </submittedName>
</protein>
<dbReference type="Proteomes" id="UP000838412">
    <property type="component" value="Chromosome 1"/>
</dbReference>
<name>A0A8J9VAK4_BRALA</name>
<feature type="region of interest" description="Disordered" evidence="1">
    <location>
        <begin position="29"/>
        <end position="71"/>
    </location>
</feature>
<keyword evidence="3" id="KW-1185">Reference proteome</keyword>
<organism evidence="2 3">
    <name type="scientific">Branchiostoma lanceolatum</name>
    <name type="common">Common lancelet</name>
    <name type="synonym">Amphioxus lanceolatum</name>
    <dbReference type="NCBI Taxonomy" id="7740"/>
    <lineage>
        <taxon>Eukaryota</taxon>
        <taxon>Metazoa</taxon>
        <taxon>Chordata</taxon>
        <taxon>Cephalochordata</taxon>
        <taxon>Leptocardii</taxon>
        <taxon>Amphioxiformes</taxon>
        <taxon>Branchiostomatidae</taxon>
        <taxon>Branchiostoma</taxon>
    </lineage>
</organism>
<accession>A0A8J9VAK4</accession>
<gene>
    <name evidence="2" type="primary">Hypp531</name>
    <name evidence="2" type="ORF">BLAG_LOCUS1839</name>
</gene>
<evidence type="ECO:0000313" key="2">
    <source>
        <dbReference type="EMBL" id="CAH1232917.1"/>
    </source>
</evidence>
<reference evidence="2" key="1">
    <citation type="submission" date="2022-01" db="EMBL/GenBank/DDBJ databases">
        <authorList>
            <person name="Braso-Vives M."/>
        </authorList>
    </citation>
    <scope>NUCLEOTIDE SEQUENCE</scope>
</reference>
<dbReference type="AlphaFoldDB" id="A0A8J9VAK4"/>
<proteinExistence type="predicted"/>
<evidence type="ECO:0000256" key="1">
    <source>
        <dbReference type="SAM" id="MobiDB-lite"/>
    </source>
</evidence>
<feature type="compositionally biased region" description="Polar residues" evidence="1">
    <location>
        <begin position="37"/>
        <end position="71"/>
    </location>
</feature>
<dbReference type="EMBL" id="OV696686">
    <property type="protein sequence ID" value="CAH1232917.1"/>
    <property type="molecule type" value="Genomic_DNA"/>
</dbReference>